<dbReference type="InterPro" id="IPR051448">
    <property type="entry name" value="CdaR-like_regulators"/>
</dbReference>
<dbReference type="Proteomes" id="UP001320544">
    <property type="component" value="Chromosome"/>
</dbReference>
<proteinExistence type="predicted"/>
<dbReference type="Gene3D" id="1.10.10.2840">
    <property type="entry name" value="PucR C-terminal helix-turn-helix domain"/>
    <property type="match status" value="1"/>
</dbReference>
<evidence type="ECO:0000313" key="3">
    <source>
        <dbReference type="Proteomes" id="UP001320544"/>
    </source>
</evidence>
<dbReference type="RefSeq" id="WP_244411767.1">
    <property type="nucleotide sequence ID" value="NZ_AP025564.1"/>
</dbReference>
<accession>A0ABN6MDN8</accession>
<evidence type="ECO:0000313" key="2">
    <source>
        <dbReference type="EMBL" id="BDE95369.1"/>
    </source>
</evidence>
<keyword evidence="3" id="KW-1185">Reference proteome</keyword>
<dbReference type="PANTHER" id="PTHR33744">
    <property type="entry name" value="CARBOHYDRATE DIACID REGULATOR"/>
    <property type="match status" value="1"/>
</dbReference>
<name>A0ABN6MDN8_9ACTN</name>
<evidence type="ECO:0000259" key="1">
    <source>
        <dbReference type="Pfam" id="PF13556"/>
    </source>
</evidence>
<dbReference type="InterPro" id="IPR025736">
    <property type="entry name" value="PucR_C-HTH_dom"/>
</dbReference>
<reference evidence="2 3" key="1">
    <citation type="submission" date="2022-01" db="EMBL/GenBank/DDBJ databases">
        <title>Novel bile acid biosynthetic pathways are enriched in the microbiome of centenarians.</title>
        <authorList>
            <person name="Sato Y."/>
            <person name="Atarashi K."/>
            <person name="Plichta R.D."/>
            <person name="Arai Y."/>
            <person name="Sasajima S."/>
            <person name="Kearney M.S."/>
            <person name="Suda W."/>
            <person name="Takeshita K."/>
            <person name="Sasaki T."/>
            <person name="Okamoto S."/>
            <person name="Skelly N.A."/>
            <person name="Okamura Y."/>
            <person name="Vlamakis H."/>
            <person name="Li Y."/>
            <person name="Tanoue T."/>
            <person name="Takei H."/>
            <person name="Nittono H."/>
            <person name="Narushima S."/>
            <person name="Irie J."/>
            <person name="Itoh H."/>
            <person name="Moriya K."/>
            <person name="Sugiura Y."/>
            <person name="Suematsu M."/>
            <person name="Moritoki N."/>
            <person name="Shibata S."/>
            <person name="Littman R.D."/>
            <person name="Fischbach A.M."/>
            <person name="Uwamino Y."/>
            <person name="Inoue T."/>
            <person name="Honda A."/>
            <person name="Hattori M."/>
            <person name="Murai T."/>
            <person name="Xavier J.R."/>
            <person name="Hirose N."/>
            <person name="Honda K."/>
        </authorList>
    </citation>
    <scope>NUCLEOTIDE SEQUENCE [LARGE SCALE GENOMIC DNA]</scope>
    <source>
        <strain evidence="2 3">CE91-St30</strain>
    </source>
</reference>
<feature type="domain" description="PucR C-terminal helix-turn-helix" evidence="1">
    <location>
        <begin position="494"/>
        <end position="537"/>
    </location>
</feature>
<organism evidence="2 3">
    <name type="scientific">Raoultibacter timonensis</name>
    <dbReference type="NCBI Taxonomy" id="1907662"/>
    <lineage>
        <taxon>Bacteria</taxon>
        <taxon>Bacillati</taxon>
        <taxon>Actinomycetota</taxon>
        <taxon>Coriobacteriia</taxon>
        <taxon>Eggerthellales</taxon>
        <taxon>Eggerthellaceae</taxon>
        <taxon>Raoultibacter</taxon>
    </lineage>
</organism>
<dbReference type="EMBL" id="AP025564">
    <property type="protein sequence ID" value="BDE95369.1"/>
    <property type="molecule type" value="Genomic_DNA"/>
</dbReference>
<dbReference type="Pfam" id="PF13556">
    <property type="entry name" value="HTH_30"/>
    <property type="match status" value="1"/>
</dbReference>
<sequence length="556" mass="64466">MRNDFPLHDDEGTSFGFGAGSALRLGDVSYNMLLEAIRGFELLHVPESCSKRFTWYASIPSKRKYFDWSHRRDVLFLCHDEIAESLLDDNPSSFCVVLTDEEQVPDWATLKSRRNRVVIVKQNKRFYSYDSKLQSLFVNDLIWENEMDRVVYNRGRLDRLISLSEDMLGNFVCITDTGYNLIAYSRGIEPPEEGYRYLVDNNCYSEHEVKEIEEQVLANVGEKSRLVFCGPNERHRHPALHYPVFIDNAYLFHVVLVCENGSIESLRDLFLKFMRRVISICNDFWKTTVNLESPWHRVLAGLIDEEPMTEDYIDAQLAKTAIPASEQFRLLRFQFSSRKPFQERSHVIEAAKNLNNGFVYPFMHEGDLLVLLYSASISEAALSGRGVYSDVDEHIYKPFGIAAGASQVFFDVRDIELAHRQASIAYAMRAPLRNEFEALYGFADIPCYAFEHILKYYILTEGYDSDLVEFSFDHSILKRLAEEDKAAGTEIAKLVWVYLNNGRNATDTAKLVHVHRNTVLYHISRLEKRFDISFESPLLRSRMILDYHRLLLEDHL</sequence>
<dbReference type="InterPro" id="IPR042070">
    <property type="entry name" value="PucR_C-HTH_sf"/>
</dbReference>
<protein>
    <recommendedName>
        <fullName evidence="1">PucR C-terminal helix-turn-helix domain-containing protein</fullName>
    </recommendedName>
</protein>
<gene>
    <name evidence="2" type="ORF">CE91St30_07020</name>
</gene>